<gene>
    <name evidence="1" type="ORF">F5144DRAFT_573499</name>
</gene>
<evidence type="ECO:0000313" key="1">
    <source>
        <dbReference type="EMBL" id="KAH6632275.1"/>
    </source>
</evidence>
<dbReference type="EMBL" id="JAGIZQ010000004">
    <property type="protein sequence ID" value="KAH6632275.1"/>
    <property type="molecule type" value="Genomic_DNA"/>
</dbReference>
<accession>A0ACB7P8L5</accession>
<protein>
    <submittedName>
        <fullName evidence="1">Uncharacterized protein</fullName>
    </submittedName>
</protein>
<proteinExistence type="predicted"/>
<dbReference type="Proteomes" id="UP000724584">
    <property type="component" value="Unassembled WGS sequence"/>
</dbReference>
<keyword evidence="2" id="KW-1185">Reference proteome</keyword>
<name>A0ACB7P8L5_9PEZI</name>
<evidence type="ECO:0000313" key="2">
    <source>
        <dbReference type="Proteomes" id="UP000724584"/>
    </source>
</evidence>
<sequence>MIWAWDSSFWGYVHLAWAGWGGHFLDLSCHSLGRPAVHFLFFASSSYTYTSGVVKPALKGHDVALELACLSGILLLVLGIRVGQFTRFFAVCDGRWMALICW</sequence>
<reference evidence="1 2" key="1">
    <citation type="journal article" date="2021" name="Nat. Commun.">
        <title>Genetic determinants of endophytism in the Arabidopsis root mycobiome.</title>
        <authorList>
            <person name="Mesny F."/>
            <person name="Miyauchi S."/>
            <person name="Thiergart T."/>
            <person name="Pickel B."/>
            <person name="Atanasova L."/>
            <person name="Karlsson M."/>
            <person name="Huettel B."/>
            <person name="Barry K.W."/>
            <person name="Haridas S."/>
            <person name="Chen C."/>
            <person name="Bauer D."/>
            <person name="Andreopoulos W."/>
            <person name="Pangilinan J."/>
            <person name="LaButti K."/>
            <person name="Riley R."/>
            <person name="Lipzen A."/>
            <person name="Clum A."/>
            <person name="Drula E."/>
            <person name="Henrissat B."/>
            <person name="Kohler A."/>
            <person name="Grigoriev I.V."/>
            <person name="Martin F.M."/>
            <person name="Hacquard S."/>
        </authorList>
    </citation>
    <scope>NUCLEOTIDE SEQUENCE [LARGE SCALE GENOMIC DNA]</scope>
    <source>
        <strain evidence="1 2">MPI-SDFR-AT-0079</strain>
    </source>
</reference>
<comment type="caution">
    <text evidence="1">The sequence shown here is derived from an EMBL/GenBank/DDBJ whole genome shotgun (WGS) entry which is preliminary data.</text>
</comment>
<organism evidence="1 2">
    <name type="scientific">Chaetomium tenue</name>
    <dbReference type="NCBI Taxonomy" id="1854479"/>
    <lineage>
        <taxon>Eukaryota</taxon>
        <taxon>Fungi</taxon>
        <taxon>Dikarya</taxon>
        <taxon>Ascomycota</taxon>
        <taxon>Pezizomycotina</taxon>
        <taxon>Sordariomycetes</taxon>
        <taxon>Sordariomycetidae</taxon>
        <taxon>Sordariales</taxon>
        <taxon>Chaetomiaceae</taxon>
        <taxon>Chaetomium</taxon>
    </lineage>
</organism>